<evidence type="ECO:0000259" key="9">
    <source>
        <dbReference type="PROSITE" id="PS50157"/>
    </source>
</evidence>
<dbReference type="InterPro" id="IPR036236">
    <property type="entry name" value="Znf_C2H2_sf"/>
</dbReference>
<dbReference type="InterPro" id="IPR013087">
    <property type="entry name" value="Znf_C2H2_type"/>
</dbReference>
<dbReference type="SUPFAM" id="SSF57667">
    <property type="entry name" value="beta-beta-alpha zinc fingers"/>
    <property type="match status" value="3"/>
</dbReference>
<evidence type="ECO:0000256" key="4">
    <source>
        <dbReference type="ARBA" id="ARBA00022771"/>
    </source>
</evidence>
<keyword evidence="11" id="KW-1185">Reference proteome</keyword>
<dbReference type="FunFam" id="3.30.160.60:FF:000100">
    <property type="entry name" value="Zinc finger 45-like"/>
    <property type="match status" value="1"/>
</dbReference>
<dbReference type="Pfam" id="PF00096">
    <property type="entry name" value="zf-C2H2"/>
    <property type="match status" value="2"/>
</dbReference>
<reference evidence="10" key="1">
    <citation type="journal article" date="2021" name="Sci. Adv.">
        <title>The American lobster genome reveals insights on longevity, neural, and immune adaptations.</title>
        <authorList>
            <person name="Polinski J.M."/>
            <person name="Zimin A.V."/>
            <person name="Clark K.F."/>
            <person name="Kohn A.B."/>
            <person name="Sadowski N."/>
            <person name="Timp W."/>
            <person name="Ptitsyn A."/>
            <person name="Khanna P."/>
            <person name="Romanova D.Y."/>
            <person name="Williams P."/>
            <person name="Greenwood S.J."/>
            <person name="Moroz L.L."/>
            <person name="Walt D.R."/>
            <person name="Bodnar A.G."/>
        </authorList>
    </citation>
    <scope>NUCLEOTIDE SEQUENCE</scope>
    <source>
        <strain evidence="10">GMGI-L3</strain>
    </source>
</reference>
<feature type="domain" description="C2H2-type" evidence="9">
    <location>
        <begin position="250"/>
        <end position="278"/>
    </location>
</feature>
<feature type="compositionally biased region" description="Basic and acidic residues" evidence="8">
    <location>
        <begin position="427"/>
        <end position="442"/>
    </location>
</feature>
<keyword evidence="3" id="KW-0677">Repeat</keyword>
<dbReference type="AlphaFoldDB" id="A0A8J5NCS1"/>
<feature type="domain" description="C2H2-type" evidence="9">
    <location>
        <begin position="307"/>
        <end position="337"/>
    </location>
</feature>
<evidence type="ECO:0000256" key="8">
    <source>
        <dbReference type="SAM" id="MobiDB-lite"/>
    </source>
</evidence>
<feature type="domain" description="C2H2-type" evidence="9">
    <location>
        <begin position="224"/>
        <end position="251"/>
    </location>
</feature>
<accession>A0A8J5NCS1</accession>
<dbReference type="Proteomes" id="UP000747542">
    <property type="component" value="Unassembled WGS sequence"/>
</dbReference>
<proteinExistence type="predicted"/>
<comment type="subcellular location">
    <subcellularLocation>
        <location evidence="1">Nucleus</location>
    </subcellularLocation>
</comment>
<evidence type="ECO:0000313" key="11">
    <source>
        <dbReference type="Proteomes" id="UP000747542"/>
    </source>
</evidence>
<keyword evidence="2" id="KW-0479">Metal-binding</keyword>
<organism evidence="10 11">
    <name type="scientific">Homarus americanus</name>
    <name type="common">American lobster</name>
    <dbReference type="NCBI Taxonomy" id="6706"/>
    <lineage>
        <taxon>Eukaryota</taxon>
        <taxon>Metazoa</taxon>
        <taxon>Ecdysozoa</taxon>
        <taxon>Arthropoda</taxon>
        <taxon>Crustacea</taxon>
        <taxon>Multicrustacea</taxon>
        <taxon>Malacostraca</taxon>
        <taxon>Eumalacostraca</taxon>
        <taxon>Eucarida</taxon>
        <taxon>Decapoda</taxon>
        <taxon>Pleocyemata</taxon>
        <taxon>Astacidea</taxon>
        <taxon>Nephropoidea</taxon>
        <taxon>Nephropidae</taxon>
        <taxon>Homarus</taxon>
    </lineage>
</organism>
<keyword evidence="6" id="KW-0539">Nucleus</keyword>
<feature type="region of interest" description="Disordered" evidence="8">
    <location>
        <begin position="397"/>
        <end position="451"/>
    </location>
</feature>
<keyword evidence="4 7" id="KW-0863">Zinc-finger</keyword>
<feature type="compositionally biased region" description="Acidic residues" evidence="8">
    <location>
        <begin position="402"/>
        <end position="414"/>
    </location>
</feature>
<dbReference type="GO" id="GO:0005634">
    <property type="term" value="C:nucleus"/>
    <property type="evidence" value="ECO:0007669"/>
    <property type="project" value="UniProtKB-SubCell"/>
</dbReference>
<feature type="compositionally biased region" description="Basic and acidic residues" evidence="8">
    <location>
        <begin position="53"/>
        <end position="72"/>
    </location>
</feature>
<evidence type="ECO:0000256" key="6">
    <source>
        <dbReference type="ARBA" id="ARBA00023242"/>
    </source>
</evidence>
<evidence type="ECO:0000256" key="2">
    <source>
        <dbReference type="ARBA" id="ARBA00022723"/>
    </source>
</evidence>
<name>A0A8J5NCS1_HOMAM</name>
<feature type="compositionally biased region" description="Low complexity" evidence="8">
    <location>
        <begin position="416"/>
        <end position="426"/>
    </location>
</feature>
<keyword evidence="5" id="KW-0862">Zinc</keyword>
<dbReference type="EMBL" id="JAHLQT010002534">
    <property type="protein sequence ID" value="KAG7176949.1"/>
    <property type="molecule type" value="Genomic_DNA"/>
</dbReference>
<gene>
    <name evidence="10" type="primary">HINFP-L</name>
    <name evidence="10" type="ORF">Hamer_G000160</name>
</gene>
<dbReference type="PROSITE" id="PS50157">
    <property type="entry name" value="ZINC_FINGER_C2H2_2"/>
    <property type="match status" value="4"/>
</dbReference>
<evidence type="ECO:0000256" key="1">
    <source>
        <dbReference type="ARBA" id="ARBA00004123"/>
    </source>
</evidence>
<dbReference type="PANTHER" id="PTHR24394:SF58">
    <property type="entry name" value="ZINC FINGER AND BTB DOMAIN CONTAINING 33"/>
    <property type="match status" value="1"/>
</dbReference>
<sequence length="476" mass="55444">MTRKRKLSEMDDVEWGGMEDVTRKDPLQSALELNGIHTVFIVDKTQEQVVNDNRSESQTDERTSESSEEKKKSSTKIKKISGAMRLKQMSLNCEWNMCTAVYKKMERFIFHIADHLAVTEPPSGDGHLCHWRDCWFVCNTKEELDRHVYFHAFHTKTKSMGKVLMEERQEQVVQQLLYYRVGSEIIAAAIPKKKWWDAPTVVEYMLPTPSSMTIVPGRFLCIQYQCSHCSRKFANERLLRDHVRHHINHFKCNECDMTCPNKSALAVHVRYRHSTERPHKCLQCGRGFTGITDLSRHLSVHSEEPPYPCPDNTCEFKCRATSTLNRHIKTAHNGLRKDHYACHMCNSKFNIGILLTRHLIKEHSFHSQPVGHTRFRYKQDDDGFYRLQTVRYESIEQTQEMSNEDEESMLEEQVDSPPSSSASQISKADRPTQKWIKDRESPDDWGTLDPHKLLNLKNPTSQKLGEYEDILLPSQF</sequence>
<dbReference type="GO" id="GO:0008270">
    <property type="term" value="F:zinc ion binding"/>
    <property type="evidence" value="ECO:0007669"/>
    <property type="project" value="UniProtKB-KW"/>
</dbReference>
<feature type="domain" description="C2H2-type" evidence="9">
    <location>
        <begin position="279"/>
        <end position="306"/>
    </location>
</feature>
<evidence type="ECO:0000256" key="3">
    <source>
        <dbReference type="ARBA" id="ARBA00022737"/>
    </source>
</evidence>
<dbReference type="Gene3D" id="3.30.160.60">
    <property type="entry name" value="Classic Zinc Finger"/>
    <property type="match status" value="3"/>
</dbReference>
<evidence type="ECO:0000256" key="5">
    <source>
        <dbReference type="ARBA" id="ARBA00022833"/>
    </source>
</evidence>
<protein>
    <submittedName>
        <fullName evidence="10">Histone H4 transcription factor-like</fullName>
    </submittedName>
</protein>
<evidence type="ECO:0000256" key="7">
    <source>
        <dbReference type="PROSITE-ProRule" id="PRU00042"/>
    </source>
</evidence>
<evidence type="ECO:0000313" key="10">
    <source>
        <dbReference type="EMBL" id="KAG7176949.1"/>
    </source>
</evidence>
<feature type="region of interest" description="Disordered" evidence="8">
    <location>
        <begin position="50"/>
        <end position="76"/>
    </location>
</feature>
<dbReference type="PANTHER" id="PTHR24394">
    <property type="entry name" value="ZINC FINGER PROTEIN"/>
    <property type="match status" value="1"/>
</dbReference>
<dbReference type="SMART" id="SM00355">
    <property type="entry name" value="ZnF_C2H2"/>
    <property type="match status" value="7"/>
</dbReference>
<dbReference type="GO" id="GO:0000981">
    <property type="term" value="F:DNA-binding transcription factor activity, RNA polymerase II-specific"/>
    <property type="evidence" value="ECO:0007669"/>
    <property type="project" value="TreeGrafter"/>
</dbReference>
<comment type="caution">
    <text evidence="10">The sequence shown here is derived from an EMBL/GenBank/DDBJ whole genome shotgun (WGS) entry which is preliminary data.</text>
</comment>
<dbReference type="PROSITE" id="PS00028">
    <property type="entry name" value="ZINC_FINGER_C2H2_1"/>
    <property type="match status" value="6"/>
</dbReference>